<dbReference type="Gene3D" id="2.30.30.60">
    <property type="match status" value="1"/>
</dbReference>
<keyword evidence="3" id="KW-1003">Cell membrane</keyword>
<feature type="transmembrane region" description="Helical" evidence="7">
    <location>
        <begin position="133"/>
        <end position="155"/>
    </location>
</feature>
<dbReference type="OrthoDB" id="6500477at2"/>
<dbReference type="SUPFAM" id="SSF82689">
    <property type="entry name" value="Mechanosensitive channel protein MscS (YggB), C-terminal domain"/>
    <property type="match status" value="1"/>
</dbReference>
<dbReference type="Gene3D" id="1.10.287.1260">
    <property type="match status" value="1"/>
</dbReference>
<evidence type="ECO:0000256" key="6">
    <source>
        <dbReference type="ARBA" id="ARBA00023136"/>
    </source>
</evidence>
<evidence type="ECO:0000259" key="10">
    <source>
        <dbReference type="Pfam" id="PF21088"/>
    </source>
</evidence>
<feature type="transmembrane region" description="Helical" evidence="7">
    <location>
        <begin position="372"/>
        <end position="399"/>
    </location>
</feature>
<evidence type="ECO:0000256" key="2">
    <source>
        <dbReference type="ARBA" id="ARBA00008017"/>
    </source>
</evidence>
<sequence length="659" mass="69928">MLSDNGSALIGWIGEAREALTAWGMQLVDEARALPAAVIDFADLQTAVSAGRLAGLIALVFLLQRILRHRGDPLINRLATWQRRAAPGLGPLRGVGVMAAVIAVQGSKVAVIAALGYGALLLGAVAAPDWSAAAGRFLLAFVIAEIARLVICIFLEPRTSAARLLPLDDTVAERWEARLSRLACTGVYSVVFIAPVVAINFPAFALLVEAVLVLFVLLGVFAAIHAVRHPIREWMLTRGGHGRNSFYRPMLRPLAGIWHLLAGAYSAIFAGLVVVAPPSAFVFMLRASAVSLLIILAVGFIGTSAGNLRRIGQYLPASVRERLPMLPTRLDGWLPKLVRVINLLLVVTLVAAVADVWAIADVRAWLGTPEGQGLIGAIAALLGIAILSLGGWLLAASWIEDRLNPDTGEGEPGAREKTLLALFRNVIAIAILILAGMIALSEIGIDIGPLLAGAGVIGLAIGFGAQTLVQDIITGVFIQLEDAIHKDDFITAGGISGTVERLSIRSLGLRDLSGTLHVVPFSSVDTVSNYTRDFGYHLGEYGVAYRENLGEVIDHLHEAYARLLKMPDISAEVTGPLEVDGVTALADSSVNIRVRILTTAGMQYAVGRAYNRCVKDLFDEVGIEIPYPHMTVYFGADKQGGAPPAQVALTDRSGSEAGV</sequence>
<evidence type="ECO:0000256" key="3">
    <source>
        <dbReference type="ARBA" id="ARBA00022475"/>
    </source>
</evidence>
<evidence type="ECO:0000313" key="12">
    <source>
        <dbReference type="EMBL" id="AGY91832.1"/>
    </source>
</evidence>
<feature type="transmembrane region" description="Helical" evidence="7">
    <location>
        <begin position="50"/>
        <end position="67"/>
    </location>
</feature>
<comment type="subcellular location">
    <subcellularLocation>
        <location evidence="1">Cell membrane</location>
        <topology evidence="1">Multi-pass membrane protein</topology>
    </subcellularLocation>
</comment>
<gene>
    <name evidence="12" type="ORF">SPICUR_04245</name>
</gene>
<comment type="similarity">
    <text evidence="2">Belongs to the MscS (TC 1.A.23) family.</text>
</comment>
<evidence type="ECO:0008006" key="14">
    <source>
        <dbReference type="Google" id="ProtNLM"/>
    </source>
</evidence>
<feature type="transmembrane region" description="Helical" evidence="7">
    <location>
        <begin position="280"/>
        <end position="301"/>
    </location>
</feature>
<evidence type="ECO:0000256" key="1">
    <source>
        <dbReference type="ARBA" id="ARBA00004651"/>
    </source>
</evidence>
<dbReference type="Gene3D" id="3.30.70.100">
    <property type="match status" value="1"/>
</dbReference>
<feature type="domain" description="Mechanosensitive ion channel transmembrane helices 2/3" evidence="10">
    <location>
        <begin position="425"/>
        <end position="466"/>
    </location>
</feature>
<feature type="transmembrane region" description="Helical" evidence="7">
    <location>
        <begin position="251"/>
        <end position="274"/>
    </location>
</feature>
<accession>U5T6K7</accession>
<dbReference type="Proteomes" id="UP000017640">
    <property type="component" value="Chromosome"/>
</dbReference>
<dbReference type="eggNOG" id="COG0668">
    <property type="taxonomic scope" value="Bacteria"/>
</dbReference>
<dbReference type="RefSeq" id="WP_023366386.1">
    <property type="nucleotide sequence ID" value="NC_022664.1"/>
</dbReference>
<feature type="transmembrane region" description="Helical" evidence="7">
    <location>
        <begin position="419"/>
        <end position="441"/>
    </location>
</feature>
<feature type="domain" description="Mechanosensitive ion channel MscS C-terminal" evidence="9">
    <location>
        <begin position="554"/>
        <end position="625"/>
    </location>
</feature>
<feature type="domain" description="Moderate conductance mechanosensitive channel YbiO-like transmembrane helix 1" evidence="11">
    <location>
        <begin position="287"/>
        <end position="365"/>
    </location>
</feature>
<dbReference type="GO" id="GO:0008381">
    <property type="term" value="F:mechanosensitive monoatomic ion channel activity"/>
    <property type="evidence" value="ECO:0007669"/>
    <property type="project" value="InterPro"/>
</dbReference>
<protein>
    <recommendedName>
        <fullName evidence="14">Mechanosensitive ion channel protein MscS</fullName>
    </recommendedName>
</protein>
<reference evidence="12 13" key="1">
    <citation type="journal article" date="2013" name="BMC Genomics">
        <title>Genomes of "Spiribacter", a streamlined, successful halophilic bacterium.</title>
        <authorList>
            <person name="Lopez-Perez M."/>
            <person name="Ghai R."/>
            <person name="Leon M.J."/>
            <person name="Rodriguez-Olmos A."/>
            <person name="Copa-Patino J.L."/>
            <person name="Soliveri J."/>
            <person name="Sanchez-Porro C."/>
            <person name="Ventosa A."/>
            <person name="Rodriguez-Valera F."/>
        </authorList>
    </citation>
    <scope>NUCLEOTIDE SEQUENCE [LARGE SCALE GENOMIC DNA]</scope>
    <source>
        <strain evidence="12 13">UAH-SP71</strain>
    </source>
</reference>
<dbReference type="EMBL" id="CP005990">
    <property type="protein sequence ID" value="AGY91832.1"/>
    <property type="molecule type" value="Genomic_DNA"/>
</dbReference>
<dbReference type="Pfam" id="PF25392">
    <property type="entry name" value="MS_channel_TM1"/>
    <property type="match status" value="1"/>
</dbReference>
<keyword evidence="6 7" id="KW-0472">Membrane</keyword>
<dbReference type="STRING" id="1335757.SPICUR_04245"/>
<dbReference type="InterPro" id="IPR049142">
    <property type="entry name" value="MS_channel_1st"/>
</dbReference>
<feature type="transmembrane region" description="Helical" evidence="7">
    <location>
        <begin position="182"/>
        <end position="204"/>
    </location>
</feature>
<dbReference type="InterPro" id="IPR057485">
    <property type="entry name" value="YbiO-like_TM1"/>
</dbReference>
<dbReference type="KEGG" id="spiu:SPICUR_04245"/>
<keyword evidence="5 7" id="KW-1133">Transmembrane helix</keyword>
<dbReference type="PANTHER" id="PTHR30460">
    <property type="entry name" value="MODERATE CONDUCTANCE MECHANOSENSITIVE CHANNEL YBIO"/>
    <property type="match status" value="1"/>
</dbReference>
<feature type="transmembrane region" description="Helical" evidence="7">
    <location>
        <begin position="447"/>
        <end position="469"/>
    </location>
</feature>
<evidence type="ECO:0000313" key="13">
    <source>
        <dbReference type="Proteomes" id="UP000017640"/>
    </source>
</evidence>
<dbReference type="Pfam" id="PF21088">
    <property type="entry name" value="MS_channel_1st"/>
    <property type="match status" value="1"/>
</dbReference>
<dbReference type="InterPro" id="IPR011066">
    <property type="entry name" value="MscS_channel_C_sf"/>
</dbReference>
<dbReference type="InterPro" id="IPR045276">
    <property type="entry name" value="YbiO_bact"/>
</dbReference>
<feature type="transmembrane region" description="Helical" evidence="7">
    <location>
        <begin position="109"/>
        <end position="127"/>
    </location>
</feature>
<organism evidence="12 13">
    <name type="scientific">Spiribacter curvatus</name>
    <dbReference type="NCBI Taxonomy" id="1335757"/>
    <lineage>
        <taxon>Bacteria</taxon>
        <taxon>Pseudomonadati</taxon>
        <taxon>Pseudomonadota</taxon>
        <taxon>Gammaproteobacteria</taxon>
        <taxon>Chromatiales</taxon>
        <taxon>Ectothiorhodospiraceae</taxon>
        <taxon>Spiribacter</taxon>
    </lineage>
</organism>
<name>U5T6K7_9GAMM</name>
<dbReference type="AlphaFoldDB" id="U5T6K7"/>
<dbReference type="SUPFAM" id="SSF82861">
    <property type="entry name" value="Mechanosensitive channel protein MscS (YggB), transmembrane region"/>
    <property type="match status" value="1"/>
</dbReference>
<evidence type="ECO:0000256" key="5">
    <source>
        <dbReference type="ARBA" id="ARBA00022989"/>
    </source>
</evidence>
<feature type="transmembrane region" description="Helical" evidence="7">
    <location>
        <begin position="337"/>
        <end position="360"/>
    </location>
</feature>
<proteinExistence type="inferred from homology"/>
<dbReference type="InterPro" id="IPR049278">
    <property type="entry name" value="MS_channel_C"/>
</dbReference>
<dbReference type="Pfam" id="PF00924">
    <property type="entry name" value="MS_channel_2nd"/>
    <property type="match status" value="1"/>
</dbReference>
<evidence type="ECO:0000256" key="7">
    <source>
        <dbReference type="SAM" id="Phobius"/>
    </source>
</evidence>
<keyword evidence="4 7" id="KW-0812">Transmembrane</keyword>
<evidence type="ECO:0000259" key="11">
    <source>
        <dbReference type="Pfam" id="PF25392"/>
    </source>
</evidence>
<dbReference type="PANTHER" id="PTHR30460:SF0">
    <property type="entry name" value="MODERATE CONDUCTANCE MECHANOSENSITIVE CHANNEL YBIO"/>
    <property type="match status" value="1"/>
</dbReference>
<dbReference type="PATRIC" id="fig|1335757.3.peg.829"/>
<dbReference type="InterPro" id="IPR010920">
    <property type="entry name" value="LSM_dom_sf"/>
</dbReference>
<dbReference type="HOGENOM" id="CLU_013626_2_0_6"/>
<dbReference type="SUPFAM" id="SSF50182">
    <property type="entry name" value="Sm-like ribonucleoproteins"/>
    <property type="match status" value="1"/>
</dbReference>
<dbReference type="InterPro" id="IPR006685">
    <property type="entry name" value="MscS_channel_2nd"/>
</dbReference>
<evidence type="ECO:0000259" key="8">
    <source>
        <dbReference type="Pfam" id="PF00924"/>
    </source>
</evidence>
<feature type="domain" description="Mechanosensitive ion channel MscS" evidence="8">
    <location>
        <begin position="467"/>
        <end position="532"/>
    </location>
</feature>
<keyword evidence="13" id="KW-1185">Reference proteome</keyword>
<dbReference type="InterPro" id="IPR011014">
    <property type="entry name" value="MscS_channel_TM-2"/>
</dbReference>
<dbReference type="Pfam" id="PF21082">
    <property type="entry name" value="MS_channel_3rd"/>
    <property type="match status" value="1"/>
</dbReference>
<dbReference type="GO" id="GO:0005886">
    <property type="term" value="C:plasma membrane"/>
    <property type="evidence" value="ECO:0007669"/>
    <property type="project" value="UniProtKB-SubCell"/>
</dbReference>
<evidence type="ECO:0000256" key="4">
    <source>
        <dbReference type="ARBA" id="ARBA00022692"/>
    </source>
</evidence>
<feature type="transmembrane region" description="Helical" evidence="7">
    <location>
        <begin position="210"/>
        <end position="231"/>
    </location>
</feature>
<dbReference type="InterPro" id="IPR023408">
    <property type="entry name" value="MscS_beta-dom_sf"/>
</dbReference>
<evidence type="ECO:0000259" key="9">
    <source>
        <dbReference type="Pfam" id="PF21082"/>
    </source>
</evidence>